<keyword evidence="4" id="KW-0945">Host-virus interaction</keyword>
<evidence type="ECO:0000256" key="7">
    <source>
        <dbReference type="ARBA" id="ARBA00022737"/>
    </source>
</evidence>
<dbReference type="GO" id="GO:0046739">
    <property type="term" value="P:transport of virus in multicellular host"/>
    <property type="evidence" value="ECO:0007669"/>
    <property type="project" value="TreeGrafter"/>
</dbReference>
<sequence>MGIPKAHPPRPISSPPTPSLFLNLAFVLAVVVSSISPSAAADLYTVVYKGCANQTSGGGGASQQALAALISSLTAQASSAKFYKTTTSSSAGGQALFGLFQCRGDLSSSDCSACVGRVLPMWSSLCGPSVAARIQLTGCYALYQVSGFPQVSGTQMLFKTCGSGSGGGDFELKRDTAFAQLQSGVAGGAGFYATRYASVYALAQCEGDLSTGDCGDCVSQAVQKSEVECGGAPSGQVYLDKCYISYSYYPNGVPHGGGGQQTSKTVAIVVGGAAALGFLVICLLFARSLLKKKDDF</sequence>
<evidence type="ECO:0000256" key="13">
    <source>
        <dbReference type="ARBA" id="ARBA00038393"/>
    </source>
</evidence>
<evidence type="ECO:0000256" key="9">
    <source>
        <dbReference type="ARBA" id="ARBA00022989"/>
    </source>
</evidence>
<evidence type="ECO:0000256" key="8">
    <source>
        <dbReference type="ARBA" id="ARBA00022949"/>
    </source>
</evidence>
<evidence type="ECO:0000256" key="4">
    <source>
        <dbReference type="ARBA" id="ARBA00022581"/>
    </source>
</evidence>
<evidence type="ECO:0000259" key="16">
    <source>
        <dbReference type="PROSITE" id="PS51473"/>
    </source>
</evidence>
<dbReference type="Proteomes" id="UP000504607">
    <property type="component" value="Chromosome 11"/>
</dbReference>
<dbReference type="PANTHER" id="PTHR32080">
    <property type="entry name" value="ANTIFUNGAL PROTEIN GINKBILOBIN-2-LIKE"/>
    <property type="match status" value="1"/>
</dbReference>
<dbReference type="FunFam" id="3.30.430.20:FF:000008">
    <property type="entry name" value="cysteine-rich repeat secretory protein 3"/>
    <property type="match status" value="1"/>
</dbReference>
<feature type="domain" description="Gnk2-homologous" evidence="16">
    <location>
        <begin position="152"/>
        <end position="251"/>
    </location>
</feature>
<dbReference type="RefSeq" id="XP_029123198.1">
    <property type="nucleotide sequence ID" value="XM_029267365.1"/>
</dbReference>
<keyword evidence="11" id="KW-1015">Disulfide bond</keyword>
<evidence type="ECO:0000313" key="17">
    <source>
        <dbReference type="Proteomes" id="UP000504607"/>
    </source>
</evidence>
<accession>A0A8N4F8D5</accession>
<dbReference type="CDD" id="cd23509">
    <property type="entry name" value="Gnk2-like"/>
    <property type="match status" value="2"/>
</dbReference>
<keyword evidence="2" id="KW-0813">Transport</keyword>
<evidence type="ECO:0000256" key="12">
    <source>
        <dbReference type="ARBA" id="ARBA00024184"/>
    </source>
</evidence>
<name>A0A8N4F8D5_ELAGV</name>
<dbReference type="AlphaFoldDB" id="A0A8N4F8D5"/>
<dbReference type="Pfam" id="PF01657">
    <property type="entry name" value="Stress-antifung"/>
    <property type="match status" value="2"/>
</dbReference>
<evidence type="ECO:0000256" key="10">
    <source>
        <dbReference type="ARBA" id="ARBA00023136"/>
    </source>
</evidence>
<feature type="domain" description="Gnk2-homologous" evidence="16">
    <location>
        <begin position="44"/>
        <end position="148"/>
    </location>
</feature>
<dbReference type="GO" id="GO:0005886">
    <property type="term" value="C:plasma membrane"/>
    <property type="evidence" value="ECO:0007669"/>
    <property type="project" value="UniProtKB-SubCell"/>
</dbReference>
<evidence type="ECO:0000256" key="6">
    <source>
        <dbReference type="ARBA" id="ARBA00022729"/>
    </source>
</evidence>
<feature type="signal peptide" evidence="15">
    <location>
        <begin position="1"/>
        <end position="40"/>
    </location>
</feature>
<dbReference type="PROSITE" id="PS51473">
    <property type="entry name" value="GNK2"/>
    <property type="match status" value="2"/>
</dbReference>
<dbReference type="OrthoDB" id="1926347at2759"/>
<dbReference type="PANTHER" id="PTHR32080:SF24">
    <property type="entry name" value="PLASMODESMATA-LOCATED PROTEIN 2"/>
    <property type="match status" value="1"/>
</dbReference>
<keyword evidence="8" id="KW-0965">Cell junction</keyword>
<dbReference type="GO" id="GO:0010497">
    <property type="term" value="P:plasmodesmata-mediated intercellular transport"/>
    <property type="evidence" value="ECO:0007669"/>
    <property type="project" value="UniProtKB-ARBA"/>
</dbReference>
<evidence type="ECO:0000256" key="1">
    <source>
        <dbReference type="ARBA" id="ARBA00004251"/>
    </source>
</evidence>
<feature type="transmembrane region" description="Helical" evidence="14">
    <location>
        <begin position="266"/>
        <end position="286"/>
    </location>
</feature>
<gene>
    <name evidence="18" type="primary">LOC105054549</name>
</gene>
<keyword evidence="17" id="KW-1185">Reference proteome</keyword>
<keyword evidence="5 14" id="KW-0812">Transmembrane</keyword>
<comment type="subcellular location">
    <subcellularLocation>
        <location evidence="12">Cell junction</location>
        <location evidence="12">Plasmodesma</location>
    </subcellularLocation>
    <subcellularLocation>
        <location evidence="1">Cell membrane</location>
        <topology evidence="1">Single-pass type I membrane protein</topology>
    </subcellularLocation>
</comment>
<keyword evidence="6 15" id="KW-0732">Signal</keyword>
<evidence type="ECO:0000256" key="14">
    <source>
        <dbReference type="SAM" id="Phobius"/>
    </source>
</evidence>
<protein>
    <submittedName>
        <fullName evidence="18">Plasmodesmata-located protein 2</fullName>
    </submittedName>
</protein>
<dbReference type="GO" id="GO:0009506">
    <property type="term" value="C:plasmodesma"/>
    <property type="evidence" value="ECO:0007669"/>
    <property type="project" value="UniProtKB-SubCell"/>
</dbReference>
<evidence type="ECO:0000256" key="2">
    <source>
        <dbReference type="ARBA" id="ARBA00022448"/>
    </source>
</evidence>
<comment type="similarity">
    <text evidence="13">Belongs to the cysteine-rich repeat secretory protein family. Plasmodesmata-located proteins (PDLD) subfamily.</text>
</comment>
<dbReference type="InterPro" id="IPR038408">
    <property type="entry name" value="GNK2_sf"/>
</dbReference>
<dbReference type="FunFam" id="3.30.430.20:FF:000001">
    <property type="entry name" value="cysteine-rich repeat secretory protein 3"/>
    <property type="match status" value="1"/>
</dbReference>
<evidence type="ECO:0000256" key="5">
    <source>
        <dbReference type="ARBA" id="ARBA00022692"/>
    </source>
</evidence>
<keyword evidence="10 14" id="KW-0472">Membrane</keyword>
<evidence type="ECO:0000313" key="18">
    <source>
        <dbReference type="RefSeq" id="XP_029123198.1"/>
    </source>
</evidence>
<feature type="chain" id="PRO_5035455960" evidence="15">
    <location>
        <begin position="41"/>
        <end position="296"/>
    </location>
</feature>
<reference evidence="18" key="1">
    <citation type="submission" date="2025-08" db="UniProtKB">
        <authorList>
            <consortium name="RefSeq"/>
        </authorList>
    </citation>
    <scope>IDENTIFICATION</scope>
</reference>
<keyword evidence="3" id="KW-1003">Cell membrane</keyword>
<proteinExistence type="inferred from homology"/>
<keyword evidence="9 14" id="KW-1133">Transmembrane helix</keyword>
<dbReference type="Gene3D" id="3.30.430.20">
    <property type="entry name" value="Gnk2 domain, C-X8-C-X2-C motif"/>
    <property type="match status" value="2"/>
</dbReference>
<evidence type="ECO:0000256" key="3">
    <source>
        <dbReference type="ARBA" id="ARBA00022475"/>
    </source>
</evidence>
<evidence type="ECO:0000256" key="11">
    <source>
        <dbReference type="ARBA" id="ARBA00023157"/>
    </source>
</evidence>
<dbReference type="InterPro" id="IPR051378">
    <property type="entry name" value="Cell2Cell_Antifungal"/>
</dbReference>
<evidence type="ECO:0000256" key="15">
    <source>
        <dbReference type="SAM" id="SignalP"/>
    </source>
</evidence>
<organism evidence="17 18">
    <name type="scientific">Elaeis guineensis var. tenera</name>
    <name type="common">Oil palm</name>
    <dbReference type="NCBI Taxonomy" id="51953"/>
    <lineage>
        <taxon>Eukaryota</taxon>
        <taxon>Viridiplantae</taxon>
        <taxon>Streptophyta</taxon>
        <taxon>Embryophyta</taxon>
        <taxon>Tracheophyta</taxon>
        <taxon>Spermatophyta</taxon>
        <taxon>Magnoliopsida</taxon>
        <taxon>Liliopsida</taxon>
        <taxon>Arecaceae</taxon>
        <taxon>Arecoideae</taxon>
        <taxon>Cocoseae</taxon>
        <taxon>Elaeidinae</taxon>
        <taxon>Elaeis</taxon>
    </lineage>
</organism>
<dbReference type="InterPro" id="IPR002902">
    <property type="entry name" value="GNK2"/>
</dbReference>
<keyword evidence="7" id="KW-0677">Repeat</keyword>